<evidence type="ECO:0000313" key="8">
    <source>
        <dbReference type="EMBL" id="KAL1584116.1"/>
    </source>
</evidence>
<dbReference type="EMBL" id="JAAQHG020000028">
    <property type="protein sequence ID" value="KAL1584116.1"/>
    <property type="molecule type" value="Genomic_DNA"/>
</dbReference>
<feature type="transmembrane region" description="Helical" evidence="6">
    <location>
        <begin position="217"/>
        <end position="237"/>
    </location>
</feature>
<reference evidence="8 9" key="1">
    <citation type="journal article" date="2020" name="Microbiol. Resour. Announc.">
        <title>Draft Genome Sequence of a Cladosporium Species Isolated from the Mesophotic Ascidian Didemnum maculosum.</title>
        <authorList>
            <person name="Gioti A."/>
            <person name="Siaperas R."/>
            <person name="Nikolaivits E."/>
            <person name="Le Goff G."/>
            <person name="Ouazzani J."/>
            <person name="Kotoulas G."/>
            <person name="Topakas E."/>
        </authorList>
    </citation>
    <scope>NUCLEOTIDE SEQUENCE [LARGE SCALE GENOMIC DNA]</scope>
    <source>
        <strain evidence="8 9">TM138-S3</strain>
    </source>
</reference>
<dbReference type="InterPro" id="IPR036259">
    <property type="entry name" value="MFS_trans_sf"/>
</dbReference>
<evidence type="ECO:0000256" key="3">
    <source>
        <dbReference type="ARBA" id="ARBA00022692"/>
    </source>
</evidence>
<dbReference type="Pfam" id="PF07690">
    <property type="entry name" value="MFS_1"/>
    <property type="match status" value="1"/>
</dbReference>
<feature type="transmembrane region" description="Helical" evidence="6">
    <location>
        <begin position="146"/>
        <end position="170"/>
    </location>
</feature>
<feature type="transmembrane region" description="Helical" evidence="6">
    <location>
        <begin position="182"/>
        <end position="205"/>
    </location>
</feature>
<keyword evidence="5 6" id="KW-0472">Membrane</keyword>
<dbReference type="GO" id="GO:0016020">
    <property type="term" value="C:membrane"/>
    <property type="evidence" value="ECO:0007669"/>
    <property type="project" value="UniProtKB-SubCell"/>
</dbReference>
<feature type="transmembrane region" description="Helical" evidence="6">
    <location>
        <begin position="378"/>
        <end position="397"/>
    </location>
</feature>
<evidence type="ECO:0000313" key="9">
    <source>
        <dbReference type="Proteomes" id="UP000803884"/>
    </source>
</evidence>
<dbReference type="InterPro" id="IPR011701">
    <property type="entry name" value="MFS"/>
</dbReference>
<dbReference type="Gene3D" id="1.20.1250.20">
    <property type="entry name" value="MFS general substrate transporter like domains"/>
    <property type="match status" value="2"/>
</dbReference>
<keyword evidence="9" id="KW-1185">Reference proteome</keyword>
<evidence type="ECO:0000256" key="6">
    <source>
        <dbReference type="SAM" id="Phobius"/>
    </source>
</evidence>
<protein>
    <recommendedName>
        <fullName evidence="7">Major facilitator superfamily (MFS) profile domain-containing protein</fullName>
    </recommendedName>
</protein>
<dbReference type="InterPro" id="IPR020846">
    <property type="entry name" value="MFS_dom"/>
</dbReference>
<feature type="transmembrane region" description="Helical" evidence="6">
    <location>
        <begin position="323"/>
        <end position="342"/>
    </location>
</feature>
<feature type="transmembrane region" description="Helical" evidence="6">
    <location>
        <begin position="440"/>
        <end position="460"/>
    </location>
</feature>
<dbReference type="Proteomes" id="UP000803884">
    <property type="component" value="Unassembled WGS sequence"/>
</dbReference>
<dbReference type="RefSeq" id="XP_069227222.1">
    <property type="nucleotide sequence ID" value="XM_069375916.1"/>
</dbReference>
<comment type="caution">
    <text evidence="8">The sequence shown here is derived from an EMBL/GenBank/DDBJ whole genome shotgun (WGS) entry which is preliminary data.</text>
</comment>
<evidence type="ECO:0000256" key="1">
    <source>
        <dbReference type="ARBA" id="ARBA00004141"/>
    </source>
</evidence>
<keyword evidence="3 6" id="KW-0812">Transmembrane</keyword>
<evidence type="ECO:0000256" key="5">
    <source>
        <dbReference type="ARBA" id="ARBA00023136"/>
    </source>
</evidence>
<dbReference type="AlphaFoldDB" id="A0AB34KJ83"/>
<name>A0AB34KJ83_9PEZI</name>
<feature type="transmembrane region" description="Helical" evidence="6">
    <location>
        <begin position="409"/>
        <end position="428"/>
    </location>
</feature>
<accession>A0AB34KJ83</accession>
<gene>
    <name evidence="8" type="ORF">WHR41_07311</name>
</gene>
<comment type="subcellular location">
    <subcellularLocation>
        <location evidence="1">Membrane</location>
        <topology evidence="1">Multi-pass membrane protein</topology>
    </subcellularLocation>
</comment>
<keyword evidence="4 6" id="KW-1133">Transmembrane helix</keyword>
<keyword evidence="2" id="KW-0813">Transport</keyword>
<dbReference type="PANTHER" id="PTHR43791">
    <property type="entry name" value="PERMEASE-RELATED"/>
    <property type="match status" value="1"/>
</dbReference>
<dbReference type="GeneID" id="96008754"/>
<sequence>MSQPTQPGPLTGETAKINSSLDMNSCEKRPSQNADIEIYVDPVIEKRILRKLDSHLAPIFMSLYFLSYLNRSNIGNAAVAGMNDQLNLSAGQYSTVVSVFYATYVGLIFPLVLALRKMKPHRAMTVMATGWSLVTIGTAFCKSYGALVACRLLLGVCEAGFFPCISLYMTMIYNRQEQGLRFAYLFSSMALSGMFGGLVATGITYIGTAGGLRAWSWLYIIEGVVSLTIVPFVWFGLPENPAQAKFFTAEELEVLAARELKRREYMGDSKFSWAQVRSVLGHWRIYAAASVQFLQDIVLYGFSTFLPSILRNDLGYTGLQAQYLSVPVYALGGISFFVAAMLGDRYGLRGSFLAFLDVFAVVAYLLILLVPISGVKYFACYLVALPLYCGAGLNEMWIANNTAPHYRRATAIGFSQAIGNLAGIVSGQVYRGAPYRLGNWFSFACTVLAMMLIAVQIMYFRRLNAHKSRIQRGEIADDRVGEEGEDNLEFRYIY</sequence>
<feature type="transmembrane region" description="Helical" evidence="6">
    <location>
        <begin position="90"/>
        <end position="115"/>
    </location>
</feature>
<dbReference type="PANTHER" id="PTHR43791:SF24">
    <property type="entry name" value="NICOTINIC ACID PLASMA MEMBRANE TRANSPORTER"/>
    <property type="match status" value="1"/>
</dbReference>
<organism evidence="8 9">
    <name type="scientific">Cladosporium halotolerans</name>
    <dbReference type="NCBI Taxonomy" id="1052096"/>
    <lineage>
        <taxon>Eukaryota</taxon>
        <taxon>Fungi</taxon>
        <taxon>Dikarya</taxon>
        <taxon>Ascomycota</taxon>
        <taxon>Pezizomycotina</taxon>
        <taxon>Dothideomycetes</taxon>
        <taxon>Dothideomycetidae</taxon>
        <taxon>Cladosporiales</taxon>
        <taxon>Cladosporiaceae</taxon>
        <taxon>Cladosporium</taxon>
    </lineage>
</organism>
<evidence type="ECO:0000256" key="4">
    <source>
        <dbReference type="ARBA" id="ARBA00022989"/>
    </source>
</evidence>
<dbReference type="FunFam" id="1.20.1250.20:FF:000018">
    <property type="entry name" value="MFS transporter permease"/>
    <property type="match status" value="1"/>
</dbReference>
<feature type="transmembrane region" description="Helical" evidence="6">
    <location>
        <begin position="354"/>
        <end position="372"/>
    </location>
</feature>
<dbReference type="SUPFAM" id="SSF103473">
    <property type="entry name" value="MFS general substrate transporter"/>
    <property type="match status" value="1"/>
</dbReference>
<evidence type="ECO:0000259" key="7">
    <source>
        <dbReference type="PROSITE" id="PS50850"/>
    </source>
</evidence>
<evidence type="ECO:0000256" key="2">
    <source>
        <dbReference type="ARBA" id="ARBA00022448"/>
    </source>
</evidence>
<proteinExistence type="predicted"/>
<dbReference type="GO" id="GO:0022857">
    <property type="term" value="F:transmembrane transporter activity"/>
    <property type="evidence" value="ECO:0007669"/>
    <property type="project" value="InterPro"/>
</dbReference>
<dbReference type="PROSITE" id="PS50850">
    <property type="entry name" value="MFS"/>
    <property type="match status" value="1"/>
</dbReference>
<feature type="domain" description="Major facilitator superfamily (MFS) profile" evidence="7">
    <location>
        <begin position="56"/>
        <end position="462"/>
    </location>
</feature>